<dbReference type="STRING" id="1789224.BFG52_15325"/>
<keyword evidence="2" id="KW-1185">Reference proteome</keyword>
<evidence type="ECO:0000313" key="1">
    <source>
        <dbReference type="EMBL" id="AOA59580.1"/>
    </source>
</evidence>
<dbReference type="EMBL" id="CP016895">
    <property type="protein sequence ID" value="AOA59580.1"/>
    <property type="molecule type" value="Genomic_DNA"/>
</dbReference>
<gene>
    <name evidence="1" type="ORF">BFG52_15325</name>
</gene>
<reference evidence="1 2" key="1">
    <citation type="submission" date="2016-08" db="EMBL/GenBank/DDBJ databases">
        <authorList>
            <person name="Seilhamer J.J."/>
        </authorList>
    </citation>
    <scope>NUCLEOTIDE SEQUENCE [LARGE SCALE GENOMIC DNA]</scope>
    <source>
        <strain evidence="1 2">BRTC-1</strain>
    </source>
</reference>
<evidence type="ECO:0000313" key="2">
    <source>
        <dbReference type="Proteomes" id="UP000093391"/>
    </source>
</evidence>
<dbReference type="KEGG" id="ala:BFG52_15325"/>
<name>A0A1B2M304_9GAMM</name>
<sequence length="140" mass="16459">MHLVIIGLVLFFMFHKPELPKGRVKNSNEYSVFLTNQFDEYEIKLNEEMHTSVATFLYYIIDSNNMSIEAYNKEKDDLKSLGWRYIGVVSNMEAFCDKKNNMLSFKFPNKNAHKDDLLDKNWGVELIAYIYGNPECKLLK</sequence>
<dbReference type="Proteomes" id="UP000093391">
    <property type="component" value="Chromosome"/>
</dbReference>
<organism evidence="1 2">
    <name type="scientific">Acinetobacter larvae</name>
    <dbReference type="NCBI Taxonomy" id="1789224"/>
    <lineage>
        <taxon>Bacteria</taxon>
        <taxon>Pseudomonadati</taxon>
        <taxon>Pseudomonadota</taxon>
        <taxon>Gammaproteobacteria</taxon>
        <taxon>Moraxellales</taxon>
        <taxon>Moraxellaceae</taxon>
        <taxon>Acinetobacter</taxon>
    </lineage>
</organism>
<protein>
    <submittedName>
        <fullName evidence="1">Uncharacterized protein</fullName>
    </submittedName>
</protein>
<proteinExistence type="predicted"/>
<accession>A0A1B2M304</accession>
<dbReference type="AlphaFoldDB" id="A0A1B2M304"/>